<comment type="caution">
    <text evidence="5">The sequence shown here is derived from an EMBL/GenBank/DDBJ whole genome shotgun (WGS) entry which is preliminary data.</text>
</comment>
<dbReference type="GO" id="GO:0003677">
    <property type="term" value="F:DNA binding"/>
    <property type="evidence" value="ECO:0007669"/>
    <property type="project" value="UniProtKB-KW"/>
</dbReference>
<evidence type="ECO:0000256" key="3">
    <source>
        <dbReference type="ARBA" id="ARBA00023163"/>
    </source>
</evidence>
<dbReference type="PROSITE" id="PS50949">
    <property type="entry name" value="HTH_GNTR"/>
    <property type="match status" value="1"/>
</dbReference>
<dbReference type="InterPro" id="IPR036388">
    <property type="entry name" value="WH-like_DNA-bd_sf"/>
</dbReference>
<evidence type="ECO:0000256" key="1">
    <source>
        <dbReference type="ARBA" id="ARBA00023015"/>
    </source>
</evidence>
<evidence type="ECO:0000313" key="6">
    <source>
        <dbReference type="Proteomes" id="UP000290204"/>
    </source>
</evidence>
<dbReference type="PANTHER" id="PTHR38445">
    <property type="entry name" value="HTH-TYPE TRANSCRIPTIONAL REPRESSOR YTRA"/>
    <property type="match status" value="1"/>
</dbReference>
<dbReference type="Proteomes" id="UP000290204">
    <property type="component" value="Unassembled WGS sequence"/>
</dbReference>
<dbReference type="InterPro" id="IPR000524">
    <property type="entry name" value="Tscrpt_reg_HTH_GntR"/>
</dbReference>
<keyword evidence="2" id="KW-0238">DNA-binding</keyword>
<dbReference type="SUPFAM" id="SSF53822">
    <property type="entry name" value="Periplasmic binding protein-like I"/>
    <property type="match status" value="1"/>
</dbReference>
<name>A0A4Q1CLT3_9BACT</name>
<dbReference type="SMART" id="SM00345">
    <property type="entry name" value="HTH_GNTR"/>
    <property type="match status" value="1"/>
</dbReference>
<dbReference type="InterPro" id="IPR036390">
    <property type="entry name" value="WH_DNA-bd_sf"/>
</dbReference>
<dbReference type="AlphaFoldDB" id="A0A4Q1CLT3"/>
<keyword evidence="1" id="KW-0805">Transcription regulation</keyword>
<organism evidence="5 6">
    <name type="scientific">Lacibacter luteus</name>
    <dbReference type="NCBI Taxonomy" id="2508719"/>
    <lineage>
        <taxon>Bacteria</taxon>
        <taxon>Pseudomonadati</taxon>
        <taxon>Bacteroidota</taxon>
        <taxon>Chitinophagia</taxon>
        <taxon>Chitinophagales</taxon>
        <taxon>Chitinophagaceae</taxon>
        <taxon>Lacibacter</taxon>
    </lineage>
</organism>
<accession>A0A4Q1CLT3</accession>
<dbReference type="RefSeq" id="WP_129128932.1">
    <property type="nucleotide sequence ID" value="NZ_SDHW01000001.1"/>
</dbReference>
<dbReference type="Pfam" id="PF00392">
    <property type="entry name" value="GntR"/>
    <property type="match status" value="1"/>
</dbReference>
<proteinExistence type="predicted"/>
<keyword evidence="6" id="KW-1185">Reference proteome</keyword>
<dbReference type="GO" id="GO:0003700">
    <property type="term" value="F:DNA-binding transcription factor activity"/>
    <property type="evidence" value="ECO:0007669"/>
    <property type="project" value="InterPro"/>
</dbReference>
<dbReference type="CDD" id="cd07377">
    <property type="entry name" value="WHTH_GntR"/>
    <property type="match status" value="1"/>
</dbReference>
<evidence type="ECO:0000313" key="5">
    <source>
        <dbReference type="EMBL" id="RXK61559.1"/>
    </source>
</evidence>
<reference evidence="5 6" key="1">
    <citation type="submission" date="2019-01" db="EMBL/GenBank/DDBJ databases">
        <title>Lacibacter sp. strain TTM-7.</title>
        <authorList>
            <person name="Chen W.-M."/>
        </authorList>
    </citation>
    <scope>NUCLEOTIDE SEQUENCE [LARGE SCALE GENOMIC DNA]</scope>
    <source>
        <strain evidence="5 6">TTM-7</strain>
    </source>
</reference>
<dbReference type="EMBL" id="SDHW01000001">
    <property type="protein sequence ID" value="RXK61559.1"/>
    <property type="molecule type" value="Genomic_DNA"/>
</dbReference>
<dbReference type="Gene3D" id="1.10.10.10">
    <property type="entry name" value="Winged helix-like DNA-binding domain superfamily/Winged helix DNA-binding domain"/>
    <property type="match status" value="1"/>
</dbReference>
<gene>
    <name evidence="5" type="ORF">ESA94_00635</name>
</gene>
<dbReference type="Gene3D" id="3.40.50.2300">
    <property type="match status" value="2"/>
</dbReference>
<sequence length="342" mass="39394">MSDNIYRHIVIDEQSITPKYVQIVNSILKAVEMGKIQKEYLLPSINDLSFELSIARDTAEKAYRQLKQLGVVGSVPGKGYFISKTDIRQDVKVFLIFNKLSSHKKLIYDSFVATLGDKAAIDFYIYNNDYALFRKLLQNRKEGYTHYVIIPHFLEGGENAYEVINEITDGQLILLDKLITGIKRDYAAVYENFEKDLFNALKDALPKLSNYQNLKLVFPSYTYFPDEILRGFEHFCMEYAFNYKVVHEIAKEPIKEGEVYINLMEDDLVVLLDKIKETDLVVGKDIGIISYNETPWKRFILNGITTISTDFKRMGEMAAEVVLKGEPKRAEVPFSLVLRDSL</sequence>
<protein>
    <submittedName>
        <fullName evidence="5">GntR family transcriptional regulator</fullName>
    </submittedName>
</protein>
<evidence type="ECO:0000259" key="4">
    <source>
        <dbReference type="PROSITE" id="PS50949"/>
    </source>
</evidence>
<dbReference type="InterPro" id="IPR028082">
    <property type="entry name" value="Peripla_BP_I"/>
</dbReference>
<dbReference type="PANTHER" id="PTHR38445:SF9">
    <property type="entry name" value="HTH-TYPE TRANSCRIPTIONAL REPRESSOR YTRA"/>
    <property type="match status" value="1"/>
</dbReference>
<keyword evidence="3" id="KW-0804">Transcription</keyword>
<evidence type="ECO:0000256" key="2">
    <source>
        <dbReference type="ARBA" id="ARBA00023125"/>
    </source>
</evidence>
<dbReference type="SUPFAM" id="SSF46785">
    <property type="entry name" value="Winged helix' DNA-binding domain"/>
    <property type="match status" value="1"/>
</dbReference>
<feature type="domain" description="HTH gntR-type" evidence="4">
    <location>
        <begin position="17"/>
        <end position="85"/>
    </location>
</feature>
<dbReference type="OrthoDB" id="742238at2"/>